<dbReference type="GeneID" id="97278876"/>
<evidence type="ECO:0000313" key="2">
    <source>
        <dbReference type="Proteomes" id="UP001622557"/>
    </source>
</evidence>
<keyword evidence="2" id="KW-1185">Reference proteome</keyword>
<evidence type="ECO:0000313" key="1">
    <source>
        <dbReference type="EMBL" id="WTQ78889.1"/>
    </source>
</evidence>
<proteinExistence type="predicted"/>
<sequence>MNAAAVARALEDARFDARQASRHEDLAADERRRAELAEWERIDRLLVAAAPGTVYDPDTDDVVQTELATEAAAAAEWEAAVREAQRIAARWPDTSPRWP</sequence>
<dbReference type="RefSeq" id="WP_405444530.1">
    <property type="nucleotide sequence ID" value="NZ_CP108164.1"/>
</dbReference>
<reference evidence="1 2" key="1">
    <citation type="submission" date="2022-10" db="EMBL/GenBank/DDBJ databases">
        <title>The complete genomes of actinobacterial strains from the NBC collection.</title>
        <authorList>
            <person name="Joergensen T.S."/>
            <person name="Alvarez Arevalo M."/>
            <person name="Sterndorff E.B."/>
            <person name="Faurdal D."/>
            <person name="Vuksanovic O."/>
            <person name="Mourched A.-S."/>
            <person name="Charusanti P."/>
            <person name="Shaw S."/>
            <person name="Blin K."/>
            <person name="Weber T."/>
        </authorList>
    </citation>
    <scope>NUCLEOTIDE SEQUENCE [LARGE SCALE GENOMIC DNA]</scope>
    <source>
        <strain evidence="1 2">NBC_00156</strain>
    </source>
</reference>
<organism evidence="1 2">
    <name type="scientific">Streptomyces achromogenes</name>
    <dbReference type="NCBI Taxonomy" id="67255"/>
    <lineage>
        <taxon>Bacteria</taxon>
        <taxon>Bacillati</taxon>
        <taxon>Actinomycetota</taxon>
        <taxon>Actinomycetes</taxon>
        <taxon>Kitasatosporales</taxon>
        <taxon>Streptomycetaceae</taxon>
        <taxon>Streptomyces</taxon>
    </lineage>
</organism>
<protein>
    <submittedName>
        <fullName evidence="1">Uncharacterized protein</fullName>
    </submittedName>
</protein>
<dbReference type="EMBL" id="CP108164">
    <property type="protein sequence ID" value="WTQ78889.1"/>
    <property type="molecule type" value="Genomic_DNA"/>
</dbReference>
<dbReference type="Proteomes" id="UP001622557">
    <property type="component" value="Chromosome"/>
</dbReference>
<gene>
    <name evidence="1" type="ORF">OG350_00595</name>
</gene>
<accession>A0ABZ1KDZ5</accession>
<name>A0ABZ1KDZ5_STRAH</name>